<dbReference type="SMART" id="SM00320">
    <property type="entry name" value="WD40"/>
    <property type="match status" value="4"/>
</dbReference>
<dbReference type="PANTHER" id="PTHR19861:SF0">
    <property type="entry name" value="WD REPEAT-CONTAINING PROTEIN 82"/>
    <property type="match status" value="1"/>
</dbReference>
<dbReference type="EMBL" id="LPNL01000009">
    <property type="protein sequence ID" value="OEJ81449.1"/>
    <property type="molecule type" value="Genomic_DNA"/>
</dbReference>
<dbReference type="AlphaFoldDB" id="A0A1E5R3H3"/>
<feature type="compositionally biased region" description="Polar residues" evidence="7">
    <location>
        <begin position="1"/>
        <end position="16"/>
    </location>
</feature>
<accession>A0A1E5R3H3</accession>
<comment type="similarity">
    <text evidence="2">Belongs to the WD repeat SWD2 family.</text>
</comment>
<sequence>MNKNYTSYKTASSYQPDKSHRKKFVTNENERNFTFDRETFSNFLPIKSFRLDNNTNEKIPITSMNFHDSGEYLLSTHANKSIELYNARTCQYLTNIATKKYGCHSAIFTHSPIELIHASTSLESKDIRLLNLETNQYIRYFKGHGALVSDVILSPIDDTFISSSYDESVRVWDPRSNSSVASAILPVIAPNCIAYDPSGKVFAVGNPSTGEISLYDIKNLAKGCFLYKELDTSKISLNSWKKLSFSNCGRYILLDGTHGSNFVLDAFTLETIFELNKIQPFPNREFADQGNSCFSPCGNYVIGTSYDNKVLLWDISSSLSGRNLSPIRHITTPKEVSCRNVLFNPKYSMFVTSDDTLDMFCYIDNK</sequence>
<evidence type="ECO:0000256" key="3">
    <source>
        <dbReference type="ARBA" id="ARBA00022574"/>
    </source>
</evidence>
<dbReference type="Gene3D" id="2.130.10.10">
    <property type="entry name" value="YVTN repeat-like/Quinoprotein amine dehydrogenase"/>
    <property type="match status" value="1"/>
</dbReference>
<gene>
    <name evidence="8" type="ORF">AWRI3578_g4143</name>
</gene>
<evidence type="ECO:0000313" key="8">
    <source>
        <dbReference type="EMBL" id="OEJ81449.1"/>
    </source>
</evidence>
<proteinExistence type="inferred from homology"/>
<dbReference type="PROSITE" id="PS50294">
    <property type="entry name" value="WD_REPEATS_REGION"/>
    <property type="match status" value="1"/>
</dbReference>
<protein>
    <submittedName>
        <fullName evidence="8">COMPASS component SWD2</fullName>
    </submittedName>
</protein>
<evidence type="ECO:0000256" key="2">
    <source>
        <dbReference type="ARBA" id="ARBA00005616"/>
    </source>
</evidence>
<dbReference type="InterPro" id="IPR001680">
    <property type="entry name" value="WD40_rpt"/>
</dbReference>
<evidence type="ECO:0000256" key="1">
    <source>
        <dbReference type="ARBA" id="ARBA00004123"/>
    </source>
</evidence>
<evidence type="ECO:0000256" key="4">
    <source>
        <dbReference type="ARBA" id="ARBA00022737"/>
    </source>
</evidence>
<dbReference type="PANTHER" id="PTHR19861">
    <property type="entry name" value="WD40 REPEAT PROTEIN SWD2"/>
    <property type="match status" value="1"/>
</dbReference>
<dbReference type="PROSITE" id="PS50082">
    <property type="entry name" value="WD_REPEATS_2"/>
    <property type="match status" value="1"/>
</dbReference>
<dbReference type="InterPro" id="IPR015943">
    <property type="entry name" value="WD40/YVTN_repeat-like_dom_sf"/>
</dbReference>
<keyword evidence="3 6" id="KW-0853">WD repeat</keyword>
<comment type="subcellular location">
    <subcellularLocation>
        <location evidence="1">Nucleus</location>
    </subcellularLocation>
</comment>
<evidence type="ECO:0000313" key="9">
    <source>
        <dbReference type="Proteomes" id="UP000095605"/>
    </source>
</evidence>
<feature type="repeat" description="WD" evidence="6">
    <location>
        <begin position="141"/>
        <end position="182"/>
    </location>
</feature>
<organism evidence="8 9">
    <name type="scientific">Hanseniaspora opuntiae</name>
    <dbReference type="NCBI Taxonomy" id="211096"/>
    <lineage>
        <taxon>Eukaryota</taxon>
        <taxon>Fungi</taxon>
        <taxon>Dikarya</taxon>
        <taxon>Ascomycota</taxon>
        <taxon>Saccharomycotina</taxon>
        <taxon>Saccharomycetes</taxon>
        <taxon>Saccharomycodales</taxon>
        <taxon>Saccharomycodaceae</taxon>
        <taxon>Hanseniaspora</taxon>
    </lineage>
</organism>
<dbReference type="OrthoDB" id="27537at2759"/>
<evidence type="ECO:0000256" key="5">
    <source>
        <dbReference type="ARBA" id="ARBA00023242"/>
    </source>
</evidence>
<evidence type="ECO:0000256" key="6">
    <source>
        <dbReference type="PROSITE-ProRule" id="PRU00221"/>
    </source>
</evidence>
<dbReference type="InterPro" id="IPR037867">
    <property type="entry name" value="Swd2/WDR82"/>
</dbReference>
<dbReference type="SUPFAM" id="SSF50998">
    <property type="entry name" value="Quinoprotein alcohol dehydrogenase-like"/>
    <property type="match status" value="1"/>
</dbReference>
<dbReference type="GO" id="GO:0048188">
    <property type="term" value="C:Set1C/COMPASS complex"/>
    <property type="evidence" value="ECO:0007669"/>
    <property type="project" value="TreeGrafter"/>
</dbReference>
<evidence type="ECO:0000256" key="7">
    <source>
        <dbReference type="SAM" id="MobiDB-lite"/>
    </source>
</evidence>
<dbReference type="Pfam" id="PF00400">
    <property type="entry name" value="WD40"/>
    <property type="match status" value="2"/>
</dbReference>
<dbReference type="InterPro" id="IPR011047">
    <property type="entry name" value="Quinoprotein_ADH-like_sf"/>
</dbReference>
<keyword evidence="4" id="KW-0677">Repeat</keyword>
<reference evidence="9" key="1">
    <citation type="journal article" date="2016" name="Genome Announc.">
        <title>Genome sequences of three species of Hanseniaspora isolated from spontaneous wine fermentations.</title>
        <authorList>
            <person name="Sternes P.R."/>
            <person name="Lee D."/>
            <person name="Kutyna D.R."/>
            <person name="Borneman A.R."/>
        </authorList>
    </citation>
    <scope>NUCLEOTIDE SEQUENCE [LARGE SCALE GENOMIC DNA]</scope>
    <source>
        <strain evidence="9">AWRI3578</strain>
    </source>
</reference>
<dbReference type="Proteomes" id="UP000095605">
    <property type="component" value="Unassembled WGS sequence"/>
</dbReference>
<feature type="region of interest" description="Disordered" evidence="7">
    <location>
        <begin position="1"/>
        <end position="23"/>
    </location>
</feature>
<dbReference type="GO" id="GO:0016070">
    <property type="term" value="P:RNA metabolic process"/>
    <property type="evidence" value="ECO:0007669"/>
    <property type="project" value="UniProtKB-ARBA"/>
</dbReference>
<name>A0A1E5R3H3_9ASCO</name>
<comment type="caution">
    <text evidence="8">The sequence shown here is derived from an EMBL/GenBank/DDBJ whole genome shotgun (WGS) entry which is preliminary data.</text>
</comment>
<dbReference type="GO" id="GO:0003682">
    <property type="term" value="F:chromatin binding"/>
    <property type="evidence" value="ECO:0007669"/>
    <property type="project" value="TreeGrafter"/>
</dbReference>
<keyword evidence="5" id="KW-0539">Nucleus</keyword>
<keyword evidence="9" id="KW-1185">Reference proteome</keyword>